<dbReference type="CDD" id="cd01075">
    <property type="entry name" value="NAD_bind_Leu_Phe_Val_DH"/>
    <property type="match status" value="1"/>
</dbReference>
<evidence type="ECO:0000259" key="5">
    <source>
        <dbReference type="SMART" id="SM00839"/>
    </source>
</evidence>
<organism evidence="6 7">
    <name type="scientific">Hoeflea poritis</name>
    <dbReference type="NCBI Taxonomy" id="2993659"/>
    <lineage>
        <taxon>Bacteria</taxon>
        <taxon>Pseudomonadati</taxon>
        <taxon>Pseudomonadota</taxon>
        <taxon>Alphaproteobacteria</taxon>
        <taxon>Hyphomicrobiales</taxon>
        <taxon>Rhizobiaceae</taxon>
        <taxon>Hoeflea</taxon>
    </lineage>
</organism>
<dbReference type="SMART" id="SM00839">
    <property type="entry name" value="ELFV_dehydrog"/>
    <property type="match status" value="1"/>
</dbReference>
<dbReference type="Gene3D" id="3.40.50.720">
    <property type="entry name" value="NAD(P)-binding Rossmann-like Domain"/>
    <property type="match status" value="1"/>
</dbReference>
<comment type="caution">
    <text evidence="6">The sequence shown here is derived from an EMBL/GenBank/DDBJ whole genome shotgun (WGS) entry which is preliminary data.</text>
</comment>
<dbReference type="PIRSF" id="PIRSF000188">
    <property type="entry name" value="Phe_leu_dh"/>
    <property type="match status" value="1"/>
</dbReference>
<dbReference type="SUPFAM" id="SSF51735">
    <property type="entry name" value="NAD(P)-binding Rossmann-fold domains"/>
    <property type="match status" value="1"/>
</dbReference>
<name>A0ABT4VK93_9HYPH</name>
<accession>A0ABT4VK93</accession>
<dbReference type="InterPro" id="IPR016211">
    <property type="entry name" value="Glu/Phe/Leu/Val/Trp_DH_bac/arc"/>
</dbReference>
<dbReference type="InterPro" id="IPR036291">
    <property type="entry name" value="NAD(P)-bd_dom_sf"/>
</dbReference>
<dbReference type="PANTHER" id="PTHR42722">
    <property type="entry name" value="LEUCINE DEHYDROGENASE"/>
    <property type="match status" value="1"/>
</dbReference>
<keyword evidence="7" id="KW-1185">Reference proteome</keyword>
<evidence type="ECO:0000256" key="1">
    <source>
        <dbReference type="ARBA" id="ARBA00006382"/>
    </source>
</evidence>
<evidence type="ECO:0000256" key="4">
    <source>
        <dbReference type="RuleBase" id="RU004417"/>
    </source>
</evidence>
<dbReference type="Pfam" id="PF02812">
    <property type="entry name" value="ELFV_dehydrog_N"/>
    <property type="match status" value="1"/>
</dbReference>
<sequence>MAALPDFDDHEQVVFCSEESAGLRAVIALHDTRLGPAIGGCRMWAYADETAAVVDALRLSRAMTYKAAMAGLDLGGGKSVIMGNPRRAKTPELLQAMGRAVNRLCGRYITSEDVGTSVADMSEIRKATRYVVGLSETEGGSGDPSATTAEGTVIGIRAAVGHAFATTDLRDARIAVQGLGDVGWHVADSLARQGAELIVSDTIPERIERAVVEFRASVAEPGRIYDEPMDVFVPCALGGIIDDSTVNRLKARVIAGAANNQCARDCHAQALQDRGILFAPDYIINAAGLIRVDSERRGFDPEWVEQKVRSIGKTLKQVFLAAEQWNVSTLEAAQRLALKRLTSHK</sequence>
<evidence type="ECO:0000313" key="6">
    <source>
        <dbReference type="EMBL" id="MDA4845127.1"/>
    </source>
</evidence>
<dbReference type="RefSeq" id="WP_271088693.1">
    <property type="nucleotide sequence ID" value="NZ_JAPJZH010000003.1"/>
</dbReference>
<dbReference type="PROSITE" id="PS00074">
    <property type="entry name" value="GLFV_DEHYDROGENASE"/>
    <property type="match status" value="1"/>
</dbReference>
<dbReference type="InterPro" id="IPR046346">
    <property type="entry name" value="Aminoacid_DH-like_N_sf"/>
</dbReference>
<dbReference type="EMBL" id="JAPJZH010000003">
    <property type="protein sequence ID" value="MDA4845127.1"/>
    <property type="molecule type" value="Genomic_DNA"/>
</dbReference>
<keyword evidence="2 4" id="KW-0560">Oxidoreductase</keyword>
<comment type="similarity">
    <text evidence="1 4">Belongs to the Glu/Leu/Phe/Val dehydrogenases family.</text>
</comment>
<keyword evidence="3" id="KW-0520">NAD</keyword>
<dbReference type="InterPro" id="IPR006096">
    <property type="entry name" value="Glu/Leu/Phe/Val/Trp_DH_C"/>
</dbReference>
<dbReference type="Pfam" id="PF00208">
    <property type="entry name" value="ELFV_dehydrog"/>
    <property type="match status" value="2"/>
</dbReference>
<dbReference type="Gene3D" id="3.40.50.10860">
    <property type="entry name" value="Leucine Dehydrogenase, chain A, domain 1"/>
    <property type="match status" value="1"/>
</dbReference>
<dbReference type="SUPFAM" id="SSF53223">
    <property type="entry name" value="Aminoacid dehydrogenase-like, N-terminal domain"/>
    <property type="match status" value="1"/>
</dbReference>
<evidence type="ECO:0000256" key="3">
    <source>
        <dbReference type="ARBA" id="ARBA00023027"/>
    </source>
</evidence>
<feature type="domain" description="Glutamate/phenylalanine/leucine/valine/L-tryptophan dehydrogenase C-terminal" evidence="5">
    <location>
        <begin position="142"/>
        <end position="345"/>
    </location>
</feature>
<dbReference type="InterPro" id="IPR006095">
    <property type="entry name" value="Glu/Leu/Phe/Val/Trp_DH"/>
</dbReference>
<dbReference type="InterPro" id="IPR033524">
    <property type="entry name" value="Glu/Leu/Phe/Val_DH_AS"/>
</dbReference>
<evidence type="ECO:0000256" key="2">
    <source>
        <dbReference type="ARBA" id="ARBA00023002"/>
    </source>
</evidence>
<reference evidence="6" key="1">
    <citation type="submission" date="2022-11" db="EMBL/GenBank/DDBJ databases">
        <title>Hoeflea poritis sp. nov., isolated from scleractinian coral Porites lutea.</title>
        <authorList>
            <person name="Zhang G."/>
            <person name="Wei Q."/>
            <person name="Cai L."/>
        </authorList>
    </citation>
    <scope>NUCLEOTIDE SEQUENCE</scope>
    <source>
        <strain evidence="6">E7-10</strain>
    </source>
</reference>
<dbReference type="PRINTS" id="PR00082">
    <property type="entry name" value="GLFDHDRGNASE"/>
</dbReference>
<protein>
    <submittedName>
        <fullName evidence="6">Amino acid dehydrogenase</fullName>
    </submittedName>
</protein>
<dbReference type="Proteomes" id="UP001148313">
    <property type="component" value="Unassembled WGS sequence"/>
</dbReference>
<evidence type="ECO:0000313" key="7">
    <source>
        <dbReference type="Proteomes" id="UP001148313"/>
    </source>
</evidence>
<dbReference type="InterPro" id="IPR006097">
    <property type="entry name" value="Glu/Leu/Phe/Val/Trp_DH_dimer"/>
</dbReference>
<gene>
    <name evidence="6" type="ORF">OOZ53_07175</name>
</gene>
<dbReference type="PANTHER" id="PTHR42722:SF1">
    <property type="entry name" value="VALINE DEHYDROGENASE"/>
    <property type="match status" value="1"/>
</dbReference>
<proteinExistence type="inferred from homology"/>